<dbReference type="CDD" id="cd00093">
    <property type="entry name" value="HTH_XRE"/>
    <property type="match status" value="1"/>
</dbReference>
<protein>
    <submittedName>
        <fullName evidence="3">XRE family transcriptional regulator</fullName>
    </submittedName>
</protein>
<dbReference type="InterPro" id="IPR010982">
    <property type="entry name" value="Lambda_DNA-bd_dom_sf"/>
</dbReference>
<dbReference type="Gene3D" id="2.60.120.10">
    <property type="entry name" value="Jelly Rolls"/>
    <property type="match status" value="1"/>
</dbReference>
<dbReference type="PROSITE" id="PS50943">
    <property type="entry name" value="HTH_CROC1"/>
    <property type="match status" value="1"/>
</dbReference>
<dbReference type="SUPFAM" id="SSF51182">
    <property type="entry name" value="RmlC-like cupins"/>
    <property type="match status" value="1"/>
</dbReference>
<feature type="domain" description="HTH cro/C1-type" evidence="2">
    <location>
        <begin position="23"/>
        <end position="77"/>
    </location>
</feature>
<dbReference type="Pfam" id="PF13560">
    <property type="entry name" value="HTH_31"/>
    <property type="match status" value="1"/>
</dbReference>
<dbReference type="PANTHER" id="PTHR46797">
    <property type="entry name" value="HTH-TYPE TRANSCRIPTIONAL REGULATOR"/>
    <property type="match status" value="1"/>
</dbReference>
<name>A0ABN3P7L1_9MICO</name>
<dbReference type="InterPro" id="IPR001387">
    <property type="entry name" value="Cro/C1-type_HTH"/>
</dbReference>
<accession>A0ABN3P7L1</accession>
<dbReference type="SUPFAM" id="SSF47413">
    <property type="entry name" value="lambda repressor-like DNA-binding domains"/>
    <property type="match status" value="1"/>
</dbReference>
<dbReference type="Proteomes" id="UP001500274">
    <property type="component" value="Unassembled WGS sequence"/>
</dbReference>
<comment type="caution">
    <text evidence="3">The sequence shown here is derived from an EMBL/GenBank/DDBJ whole genome shotgun (WGS) entry which is preliminary data.</text>
</comment>
<dbReference type="PANTHER" id="PTHR46797:SF1">
    <property type="entry name" value="METHYLPHOSPHONATE SYNTHASE"/>
    <property type="match status" value="1"/>
</dbReference>
<dbReference type="SMART" id="SM00530">
    <property type="entry name" value="HTH_XRE"/>
    <property type="match status" value="1"/>
</dbReference>
<dbReference type="InterPro" id="IPR050807">
    <property type="entry name" value="TransReg_Diox_bact_type"/>
</dbReference>
<dbReference type="RefSeq" id="WP_344226653.1">
    <property type="nucleotide sequence ID" value="NZ_BAAARI010000003.1"/>
</dbReference>
<evidence type="ECO:0000259" key="2">
    <source>
        <dbReference type="PROSITE" id="PS50943"/>
    </source>
</evidence>
<dbReference type="Pfam" id="PF07883">
    <property type="entry name" value="Cupin_2"/>
    <property type="match status" value="1"/>
</dbReference>
<proteinExistence type="predicted"/>
<dbReference type="InterPro" id="IPR014710">
    <property type="entry name" value="RmlC-like_jellyroll"/>
</dbReference>
<dbReference type="InterPro" id="IPR011051">
    <property type="entry name" value="RmlC_Cupin_sf"/>
</dbReference>
<evidence type="ECO:0000313" key="3">
    <source>
        <dbReference type="EMBL" id="GAA2569587.1"/>
    </source>
</evidence>
<sequence length="206" mass="21881">MTDPVAAIAADEDAAGQRLGARIRELRQARGLTLVRLAAATELSHPFLSQLERGLAQPSLASLRRIAVALETSPIELIAASDEPREAAFAIEIQRAGSGAVPEGFASGTARMLAHDARAFHPVEVVADALVPGESFTHEEEEFLYVVAGGIRIELDGEAHDLSAGDSVHFPGGVVHRWWSLDGEPYRLLVVKSAGVLRPRTPGGTP</sequence>
<dbReference type="EMBL" id="BAAARI010000003">
    <property type="protein sequence ID" value="GAA2569587.1"/>
    <property type="molecule type" value="Genomic_DNA"/>
</dbReference>
<keyword evidence="4" id="KW-1185">Reference proteome</keyword>
<reference evidence="3 4" key="1">
    <citation type="journal article" date="2019" name="Int. J. Syst. Evol. Microbiol.">
        <title>The Global Catalogue of Microorganisms (GCM) 10K type strain sequencing project: providing services to taxonomists for standard genome sequencing and annotation.</title>
        <authorList>
            <consortium name="The Broad Institute Genomics Platform"/>
            <consortium name="The Broad Institute Genome Sequencing Center for Infectious Disease"/>
            <person name="Wu L."/>
            <person name="Ma J."/>
        </authorList>
    </citation>
    <scope>NUCLEOTIDE SEQUENCE [LARGE SCALE GENOMIC DNA]</scope>
    <source>
        <strain evidence="3 4">JCM 16365</strain>
    </source>
</reference>
<organism evidence="3 4">
    <name type="scientific">Microbacterium binotii</name>
    <dbReference type="NCBI Taxonomy" id="462710"/>
    <lineage>
        <taxon>Bacteria</taxon>
        <taxon>Bacillati</taxon>
        <taxon>Actinomycetota</taxon>
        <taxon>Actinomycetes</taxon>
        <taxon>Micrococcales</taxon>
        <taxon>Microbacteriaceae</taxon>
        <taxon>Microbacterium</taxon>
    </lineage>
</organism>
<dbReference type="InterPro" id="IPR013096">
    <property type="entry name" value="Cupin_2"/>
</dbReference>
<keyword evidence="1" id="KW-0238">DNA-binding</keyword>
<gene>
    <name evidence="3" type="ORF">GCM10009862_05400</name>
</gene>
<dbReference type="Gene3D" id="1.10.260.40">
    <property type="entry name" value="lambda repressor-like DNA-binding domains"/>
    <property type="match status" value="1"/>
</dbReference>
<evidence type="ECO:0000313" key="4">
    <source>
        <dbReference type="Proteomes" id="UP001500274"/>
    </source>
</evidence>
<dbReference type="CDD" id="cd02209">
    <property type="entry name" value="cupin_XRE_C"/>
    <property type="match status" value="1"/>
</dbReference>
<evidence type="ECO:0000256" key="1">
    <source>
        <dbReference type="ARBA" id="ARBA00023125"/>
    </source>
</evidence>